<dbReference type="Gene3D" id="3.40.50.11350">
    <property type="match status" value="1"/>
</dbReference>
<evidence type="ECO:0000256" key="4">
    <source>
        <dbReference type="PROSITE-ProRule" id="PRU00192"/>
    </source>
</evidence>
<keyword evidence="3 5" id="KW-0808">Transferase</keyword>
<dbReference type="PROSITE" id="PS50002">
    <property type="entry name" value="SH3"/>
    <property type="match status" value="1"/>
</dbReference>
<dbReference type="CDD" id="cd11792">
    <property type="entry name" value="SH3_Fut8"/>
    <property type="match status" value="1"/>
</dbReference>
<dbReference type="SMART" id="SM00326">
    <property type="entry name" value="SH3"/>
    <property type="match status" value="1"/>
</dbReference>
<keyword evidence="8" id="KW-1185">Reference proteome</keyword>
<dbReference type="PANTHER" id="PTHR13132:SF29">
    <property type="entry name" value="ALPHA-(1,6)-FUCOSYLTRANSFERASE"/>
    <property type="match status" value="1"/>
</dbReference>
<evidence type="ECO:0000256" key="3">
    <source>
        <dbReference type="ARBA" id="ARBA00022679"/>
    </source>
</evidence>
<dbReference type="InterPro" id="IPR035653">
    <property type="entry name" value="Fut8_SH3"/>
</dbReference>
<evidence type="ECO:0000256" key="1">
    <source>
        <dbReference type="ARBA" id="ARBA00022443"/>
    </source>
</evidence>
<dbReference type="Gene3D" id="2.30.30.40">
    <property type="entry name" value="SH3 Domains"/>
    <property type="match status" value="1"/>
</dbReference>
<evidence type="ECO:0000256" key="5">
    <source>
        <dbReference type="PROSITE-ProRule" id="PRU00992"/>
    </source>
</evidence>
<name>A0A183G6X7_HELPZ</name>
<evidence type="ECO:0000313" key="9">
    <source>
        <dbReference type="WBParaSite" id="HPBE_0001748501-mRNA-1"/>
    </source>
</evidence>
<dbReference type="CDD" id="cd11300">
    <property type="entry name" value="Fut8_like"/>
    <property type="match status" value="1"/>
</dbReference>
<dbReference type="AlphaFoldDB" id="A0A183G6X7"/>
<proteinExistence type="inferred from homology"/>
<dbReference type="Pfam" id="PF14604">
    <property type="entry name" value="SH3_9"/>
    <property type="match status" value="1"/>
</dbReference>
<keyword evidence="2 5" id="KW-0328">Glycosyltransferase</keyword>
<dbReference type="WBParaSite" id="HPBE_0001748501-mRNA-1">
    <property type="protein sequence ID" value="HPBE_0001748501-mRNA-1"/>
    <property type="gene ID" value="HPBE_0001748501"/>
</dbReference>
<reference evidence="9" key="1">
    <citation type="submission" date="2019-09" db="UniProtKB">
        <authorList>
            <consortium name="WormBaseParasite"/>
        </authorList>
    </citation>
    <scope>IDENTIFICATION</scope>
</reference>
<feature type="domain" description="SH3" evidence="6">
    <location>
        <begin position="300"/>
        <end position="361"/>
    </location>
</feature>
<dbReference type="Proteomes" id="UP000050761">
    <property type="component" value="Unassembled WGS sequence"/>
</dbReference>
<dbReference type="InterPro" id="IPR045573">
    <property type="entry name" value="Fut8_N_cat"/>
</dbReference>
<feature type="region of interest" description="Important for donor substrate binding" evidence="5">
    <location>
        <begin position="163"/>
        <end position="164"/>
    </location>
</feature>
<sequence length="414" mass="46718">LQSITDVIQAKIHRILNVKCCIRLFRVLLCNLDKQCGFGCQLHHVAFCFVTAFGSERTMVLNNDGASWRYSKQGWLGAFLPITRCKYDDVIEVGGSTTAAAVSEQLHFSSRPNYLPLSIPKPLADQLLKLHSNPPAYFISQVASLSISNVPFDKGPVVGLQIRRTDKIGTEAAYHSVEEYMQWTERWFKVDRKQLQNVTRRIFVATDDPSVFPEIQKKYPTYEVYGDQKTAKTAQMESRYTDSSLYGVVRDIRLLSHCNYLVCTFSSQVCRMGYELMQILQGDAGESFHSLDDIYYFGGQHAHEVVAVEGYIPEKSGEIELRVGDIIGIAGNHWNGFSKGKNRRTGDEGVFPSYKVSSFTLRFVFIYNSLKACGSAAEQSVAITYTYSRVSWFGKHTGQANLLPLLSWRSSVRL</sequence>
<dbReference type="GO" id="GO:0006487">
    <property type="term" value="P:protein N-linked glycosylation"/>
    <property type="evidence" value="ECO:0007669"/>
    <property type="project" value="TreeGrafter"/>
</dbReference>
<dbReference type="SUPFAM" id="SSF50044">
    <property type="entry name" value="SH3-domain"/>
    <property type="match status" value="1"/>
</dbReference>
<dbReference type="GO" id="GO:0046921">
    <property type="term" value="F:alpha-(1-&gt;6)-fucosyltransferase activity"/>
    <property type="evidence" value="ECO:0007669"/>
    <property type="project" value="TreeGrafter"/>
</dbReference>
<comment type="similarity">
    <text evidence="5">Belongs to the glycosyltransferase 23 family.</text>
</comment>
<dbReference type="InterPro" id="IPR036028">
    <property type="entry name" value="SH3-like_dom_sf"/>
</dbReference>
<dbReference type="Pfam" id="PF19745">
    <property type="entry name" value="FUT8_N_cat"/>
    <property type="match status" value="1"/>
</dbReference>
<dbReference type="InterPro" id="IPR027350">
    <property type="entry name" value="GT23_dom"/>
</dbReference>
<feature type="domain" description="GT23" evidence="7">
    <location>
        <begin position="24"/>
        <end position="291"/>
    </location>
</feature>
<protein>
    <submittedName>
        <fullName evidence="9">GT23 domain-containing protein</fullName>
    </submittedName>
</protein>
<organism evidence="8 9">
    <name type="scientific">Heligmosomoides polygyrus</name>
    <name type="common">Parasitic roundworm</name>
    <dbReference type="NCBI Taxonomy" id="6339"/>
    <lineage>
        <taxon>Eukaryota</taxon>
        <taxon>Metazoa</taxon>
        <taxon>Ecdysozoa</taxon>
        <taxon>Nematoda</taxon>
        <taxon>Chromadorea</taxon>
        <taxon>Rhabditida</taxon>
        <taxon>Rhabditina</taxon>
        <taxon>Rhabditomorpha</taxon>
        <taxon>Strongyloidea</taxon>
        <taxon>Heligmosomidae</taxon>
        <taxon>Heligmosomoides</taxon>
    </lineage>
</organism>
<evidence type="ECO:0000313" key="8">
    <source>
        <dbReference type="Proteomes" id="UP000050761"/>
    </source>
</evidence>
<keyword evidence="1 4" id="KW-0728">SH3 domain</keyword>
<evidence type="ECO:0000259" key="7">
    <source>
        <dbReference type="PROSITE" id="PS51659"/>
    </source>
</evidence>
<accession>A0A183G6X7</accession>
<dbReference type="PROSITE" id="PS51659">
    <property type="entry name" value="GT23"/>
    <property type="match status" value="1"/>
</dbReference>
<dbReference type="FunFam" id="2.30.30.40:FF:000070">
    <property type="entry name" value="Alpha-(1,6)-fucosyltransferase"/>
    <property type="match status" value="1"/>
</dbReference>
<evidence type="ECO:0000259" key="6">
    <source>
        <dbReference type="PROSITE" id="PS50002"/>
    </source>
</evidence>
<dbReference type="InterPro" id="IPR001452">
    <property type="entry name" value="SH3_domain"/>
</dbReference>
<dbReference type="PANTHER" id="PTHR13132">
    <property type="entry name" value="ALPHA- 1,6 -FUCOSYLTRANSFERASE"/>
    <property type="match status" value="1"/>
</dbReference>
<evidence type="ECO:0000256" key="2">
    <source>
        <dbReference type="ARBA" id="ARBA00022676"/>
    </source>
</evidence>